<protein>
    <submittedName>
        <fullName evidence="1">Uncharacterized protein</fullName>
    </submittedName>
</protein>
<name>A0ABP8J890_9ACTN</name>
<sequence length="62" mass="6558">MTDIIAAAQSRRLGTLTASGGSRGKDDRHAIEAADRDCVRCARGIDHVVGVLSLGDPARRLE</sequence>
<evidence type="ECO:0000313" key="2">
    <source>
        <dbReference type="Proteomes" id="UP001500635"/>
    </source>
</evidence>
<organism evidence="1 2">
    <name type="scientific">Tsukamurella soli</name>
    <dbReference type="NCBI Taxonomy" id="644556"/>
    <lineage>
        <taxon>Bacteria</taxon>
        <taxon>Bacillati</taxon>
        <taxon>Actinomycetota</taxon>
        <taxon>Actinomycetes</taxon>
        <taxon>Mycobacteriales</taxon>
        <taxon>Tsukamurellaceae</taxon>
        <taxon>Tsukamurella</taxon>
    </lineage>
</organism>
<comment type="caution">
    <text evidence="1">The sequence shown here is derived from an EMBL/GenBank/DDBJ whole genome shotgun (WGS) entry which is preliminary data.</text>
</comment>
<accession>A0ABP8J890</accession>
<dbReference type="EMBL" id="BAABFR010000010">
    <property type="protein sequence ID" value="GAA4386780.1"/>
    <property type="molecule type" value="Genomic_DNA"/>
</dbReference>
<reference evidence="2" key="1">
    <citation type="journal article" date="2019" name="Int. J. Syst. Evol. Microbiol.">
        <title>The Global Catalogue of Microorganisms (GCM) 10K type strain sequencing project: providing services to taxonomists for standard genome sequencing and annotation.</title>
        <authorList>
            <consortium name="The Broad Institute Genomics Platform"/>
            <consortium name="The Broad Institute Genome Sequencing Center for Infectious Disease"/>
            <person name="Wu L."/>
            <person name="Ma J."/>
        </authorList>
    </citation>
    <scope>NUCLEOTIDE SEQUENCE [LARGE SCALE GENOMIC DNA]</scope>
    <source>
        <strain evidence="2">JCM 17688</strain>
    </source>
</reference>
<proteinExistence type="predicted"/>
<keyword evidence="2" id="KW-1185">Reference proteome</keyword>
<gene>
    <name evidence="1" type="ORF">GCM10023147_10500</name>
</gene>
<evidence type="ECO:0000313" key="1">
    <source>
        <dbReference type="EMBL" id="GAA4386780.1"/>
    </source>
</evidence>
<dbReference type="Proteomes" id="UP001500635">
    <property type="component" value="Unassembled WGS sequence"/>
</dbReference>